<feature type="region of interest" description="Disordered" evidence="1">
    <location>
        <begin position="582"/>
        <end position="617"/>
    </location>
</feature>
<reference evidence="3" key="1">
    <citation type="submission" date="2022-12" db="EMBL/GenBank/DDBJ databases">
        <title>Genome assemblies of Blomia tropicalis.</title>
        <authorList>
            <person name="Cui Y."/>
        </authorList>
    </citation>
    <scope>NUCLEOTIDE SEQUENCE</scope>
    <source>
        <tissue evidence="3">Adult mites</tissue>
    </source>
</reference>
<evidence type="ECO:0000256" key="1">
    <source>
        <dbReference type="SAM" id="MobiDB-lite"/>
    </source>
</evidence>
<protein>
    <submittedName>
        <fullName evidence="3">Uncharacterized protein</fullName>
    </submittedName>
</protein>
<feature type="compositionally biased region" description="Low complexity" evidence="1">
    <location>
        <begin position="589"/>
        <end position="611"/>
    </location>
</feature>
<feature type="compositionally biased region" description="Polar residues" evidence="1">
    <location>
        <begin position="669"/>
        <end position="679"/>
    </location>
</feature>
<feature type="transmembrane region" description="Helical" evidence="2">
    <location>
        <begin position="315"/>
        <end position="339"/>
    </location>
</feature>
<comment type="caution">
    <text evidence="3">The sequence shown here is derived from an EMBL/GenBank/DDBJ whole genome shotgun (WGS) entry which is preliminary data.</text>
</comment>
<feature type="compositionally biased region" description="Gly residues" evidence="1">
    <location>
        <begin position="638"/>
        <end position="649"/>
    </location>
</feature>
<keyword evidence="4" id="KW-1185">Reference proteome</keyword>
<keyword evidence="2" id="KW-0472">Membrane</keyword>
<feature type="compositionally biased region" description="Basic residues" evidence="1">
    <location>
        <begin position="458"/>
        <end position="467"/>
    </location>
</feature>
<keyword evidence="2" id="KW-1133">Transmembrane helix</keyword>
<feature type="compositionally biased region" description="Low complexity" evidence="1">
    <location>
        <begin position="537"/>
        <end position="549"/>
    </location>
</feature>
<evidence type="ECO:0000313" key="3">
    <source>
        <dbReference type="EMBL" id="KAJ6221799.1"/>
    </source>
</evidence>
<dbReference type="AlphaFoldDB" id="A0A9Q0RPH2"/>
<feature type="compositionally biased region" description="Basic residues" evidence="1">
    <location>
        <begin position="433"/>
        <end position="449"/>
    </location>
</feature>
<feature type="region of interest" description="Disordered" evidence="1">
    <location>
        <begin position="514"/>
        <end position="549"/>
    </location>
</feature>
<dbReference type="Proteomes" id="UP001142055">
    <property type="component" value="Chromosome 1"/>
</dbReference>
<feature type="region of interest" description="Disordered" evidence="1">
    <location>
        <begin position="410"/>
        <end position="475"/>
    </location>
</feature>
<dbReference type="EMBL" id="JAPWDV010000001">
    <property type="protein sequence ID" value="KAJ6221799.1"/>
    <property type="molecule type" value="Genomic_DNA"/>
</dbReference>
<proteinExistence type="predicted"/>
<sequence length="679" mass="75541">MIQMITTHEYAPKSRPIEMMVYEIPLKFMDDERIPISDETLIRESFIQPLIKRFFIHYPCVVRADCRMISKCLSEPNSDNPMTTCLIFDSNYSLISAYTLQNNNDVDQVYTFFNGYFPPRFEEDTWHGRQIVAKGYGTKQWSTRCTHVEEAPSYSAAHLSSYENQIFYSIIHSMAIKFLVLNPISSYNGSEMKWYFNQKVLEMFWTCYYGNPKEQMIYSSTLGCGEPSFDWTNYVTGYVSNKTIYAFSNDNQVLIVDSQLFLSLNTYSPVRYTMITLDQFFKRKPIITTTKTTSTTTEKDENSSKPTTKGFDISIIYFAVIPTVLLILFILIMLLLIYLCCECTVTTNSYPIIVESSLPTETPNFNVQQQTKKGSSIMFADGETVPEYSADSGNRASILKAIDTSNVRTRSSLDKSLRKRKVNTGSKIDKSSKSTKTKSTKIKSMKTKLSKMSSKGGKLSKKSKHSSTKSPLDMLSLGKQSTNQMGQDQSATVPESFHSTKAISAAMPMARDTTSINPVSQNNQSINKSSKHKNSSHKQTLNKKFNASSKVAKSAKASNYGSSYQGNSATFSDAFSTSKKTPAVSAAFSSKKNSPKNVSSKQIPQQQQVQQGNSFNSTKAISAAIPLTKPFSTKISGAAGGGGGGGRGGMSSSSKRPTSYSQKSKKSAKLNSSYSKKKK</sequence>
<keyword evidence="2" id="KW-0812">Transmembrane</keyword>
<name>A0A9Q0RPH2_BLOTA</name>
<feature type="region of interest" description="Disordered" evidence="1">
    <location>
        <begin position="632"/>
        <end position="679"/>
    </location>
</feature>
<evidence type="ECO:0000313" key="4">
    <source>
        <dbReference type="Proteomes" id="UP001142055"/>
    </source>
</evidence>
<accession>A0A9Q0RPH2</accession>
<evidence type="ECO:0000256" key="2">
    <source>
        <dbReference type="SAM" id="Phobius"/>
    </source>
</evidence>
<gene>
    <name evidence="3" type="ORF">RDWZM_000344</name>
</gene>
<organism evidence="3 4">
    <name type="scientific">Blomia tropicalis</name>
    <name type="common">Mite</name>
    <dbReference type="NCBI Taxonomy" id="40697"/>
    <lineage>
        <taxon>Eukaryota</taxon>
        <taxon>Metazoa</taxon>
        <taxon>Ecdysozoa</taxon>
        <taxon>Arthropoda</taxon>
        <taxon>Chelicerata</taxon>
        <taxon>Arachnida</taxon>
        <taxon>Acari</taxon>
        <taxon>Acariformes</taxon>
        <taxon>Sarcoptiformes</taxon>
        <taxon>Astigmata</taxon>
        <taxon>Glycyphagoidea</taxon>
        <taxon>Echimyopodidae</taxon>
        <taxon>Blomia</taxon>
    </lineage>
</organism>